<proteinExistence type="inferred from homology"/>
<comment type="similarity">
    <text evidence="1">Belongs to the glycosyltransferase 2 family.</text>
</comment>
<dbReference type="RefSeq" id="WP_023655474.1">
    <property type="nucleotide sequence ID" value="NZ_CAHS01000015.1"/>
</dbReference>
<keyword evidence="6" id="KW-1185">Reference proteome</keyword>
<keyword evidence="2" id="KW-0328">Glycosyltransferase</keyword>
<dbReference type="Pfam" id="PF00535">
    <property type="entry name" value="Glycos_transf_2"/>
    <property type="match status" value="1"/>
</dbReference>
<comment type="caution">
    <text evidence="5">The sequence shown here is derived from an EMBL/GenBank/DDBJ whole genome shotgun (WGS) entry which is preliminary data.</text>
</comment>
<evidence type="ECO:0000259" key="4">
    <source>
        <dbReference type="Pfam" id="PF00535"/>
    </source>
</evidence>
<dbReference type="STRING" id="1161919.EPIR_2321"/>
<evidence type="ECO:0000256" key="2">
    <source>
        <dbReference type="ARBA" id="ARBA00022676"/>
    </source>
</evidence>
<dbReference type="InterPro" id="IPR001173">
    <property type="entry name" value="Glyco_trans_2-like"/>
</dbReference>
<dbReference type="Proteomes" id="UP000018217">
    <property type="component" value="Unassembled WGS sequence"/>
</dbReference>
<dbReference type="OrthoDB" id="7665907at2"/>
<dbReference type="AlphaFoldDB" id="V5Z9I3"/>
<gene>
    <name evidence="5" type="ORF">EPIR_2321</name>
</gene>
<keyword evidence="3 5" id="KW-0808">Transferase</keyword>
<sequence length="298" mass="34118">MRSVALIVTFNRLEKLKLCWASTAQQSFDDIVIVNNTSTDGTKEWLDSIVDSRLHRLHLMSNSGGAGGFKQGAAFIRDNIKADWVFIYDDDAYPQDNIVENFTDEAESTKFDAYATKVVDAAGAVCKMNLPWKKYPTTFIDNISYLREPSLYCVNGQFAEDIISFSFVGLIIKRDLLSKTTDFIHDDLFIYYDDVYYAHHLKISGARMRYLPGINFIHDINQNSKTISPVWKVYYLTRNLLLAKSYFGAESPYSSCFVSMRLLKYIAISIKQSTPLRYTKYVIKGLIDGCVMRTGRRH</sequence>
<dbReference type="PANTHER" id="PTHR43179:SF12">
    <property type="entry name" value="GALACTOFURANOSYLTRANSFERASE GLFT2"/>
    <property type="match status" value="1"/>
</dbReference>
<dbReference type="Gene3D" id="3.90.550.10">
    <property type="entry name" value="Spore Coat Polysaccharide Biosynthesis Protein SpsA, Chain A"/>
    <property type="match status" value="1"/>
</dbReference>
<name>V5Z9I3_9GAMM</name>
<evidence type="ECO:0000313" key="5">
    <source>
        <dbReference type="EMBL" id="CCG87686.1"/>
    </source>
</evidence>
<organism evidence="5 6">
    <name type="scientific">Erwinia piriflorinigrans CFBP 5888</name>
    <dbReference type="NCBI Taxonomy" id="1161919"/>
    <lineage>
        <taxon>Bacteria</taxon>
        <taxon>Pseudomonadati</taxon>
        <taxon>Pseudomonadota</taxon>
        <taxon>Gammaproteobacteria</taxon>
        <taxon>Enterobacterales</taxon>
        <taxon>Erwiniaceae</taxon>
        <taxon>Erwinia</taxon>
    </lineage>
</organism>
<evidence type="ECO:0000256" key="1">
    <source>
        <dbReference type="ARBA" id="ARBA00006739"/>
    </source>
</evidence>
<evidence type="ECO:0000313" key="6">
    <source>
        <dbReference type="Proteomes" id="UP000018217"/>
    </source>
</evidence>
<protein>
    <submittedName>
        <fullName evidence="5">Putative glycosyl transferase</fullName>
    </submittedName>
</protein>
<evidence type="ECO:0000256" key="3">
    <source>
        <dbReference type="ARBA" id="ARBA00022679"/>
    </source>
</evidence>
<accession>V5Z9I3</accession>
<dbReference type="GO" id="GO:0016757">
    <property type="term" value="F:glycosyltransferase activity"/>
    <property type="evidence" value="ECO:0007669"/>
    <property type="project" value="UniProtKB-KW"/>
</dbReference>
<feature type="domain" description="Glycosyltransferase 2-like" evidence="4">
    <location>
        <begin position="6"/>
        <end position="131"/>
    </location>
</feature>
<reference evidence="5 6" key="1">
    <citation type="journal article" date="2013" name="Syst. Appl. Microbiol.">
        <title>Phylogenetic position and virulence apparatus of the pear flower necrosis pathogen Erwinia piriflorinigrans CFBP 5888T as assessed by comparative genomics.</title>
        <authorList>
            <person name="Smits T.H."/>
            <person name="Rezzonico F."/>
            <person name="Lopez M.M."/>
            <person name="Blom J."/>
            <person name="Goesmann A."/>
            <person name="Frey J.E."/>
            <person name="Duffy B."/>
        </authorList>
    </citation>
    <scope>NUCLEOTIDE SEQUENCE [LARGE SCALE GENOMIC DNA]</scope>
    <source>
        <strain evidence="6">CFBP5888</strain>
    </source>
</reference>
<dbReference type="SUPFAM" id="SSF53448">
    <property type="entry name" value="Nucleotide-diphospho-sugar transferases"/>
    <property type="match status" value="1"/>
</dbReference>
<dbReference type="InterPro" id="IPR029044">
    <property type="entry name" value="Nucleotide-diphossugar_trans"/>
</dbReference>
<dbReference type="PANTHER" id="PTHR43179">
    <property type="entry name" value="RHAMNOSYLTRANSFERASE WBBL"/>
    <property type="match status" value="1"/>
</dbReference>
<dbReference type="EMBL" id="CAHS01000015">
    <property type="protein sequence ID" value="CCG87686.1"/>
    <property type="molecule type" value="Genomic_DNA"/>
</dbReference>